<keyword evidence="5" id="KW-0804">Transcription</keyword>
<dbReference type="InterPro" id="IPR007627">
    <property type="entry name" value="RNA_pol_sigma70_r2"/>
</dbReference>
<gene>
    <name evidence="8" type="ORF">RMAR00112_LOCUS11293</name>
</gene>
<dbReference type="InterPro" id="IPR000943">
    <property type="entry name" value="RNA_pol_sigma70"/>
</dbReference>
<reference evidence="8" key="1">
    <citation type="submission" date="2021-01" db="EMBL/GenBank/DDBJ databases">
        <authorList>
            <person name="Corre E."/>
            <person name="Pelletier E."/>
            <person name="Niang G."/>
            <person name="Scheremetjew M."/>
            <person name="Finn R."/>
            <person name="Kale V."/>
            <person name="Holt S."/>
            <person name="Cochrane G."/>
            <person name="Meng A."/>
            <person name="Brown T."/>
            <person name="Cohen L."/>
        </authorList>
    </citation>
    <scope>NUCLEOTIDE SEQUENCE</scope>
    <source>
        <strain evidence="8">CCMP 769</strain>
    </source>
</reference>
<dbReference type="CDD" id="cd06171">
    <property type="entry name" value="Sigma70_r4"/>
    <property type="match status" value="1"/>
</dbReference>
<dbReference type="PANTHER" id="PTHR30603:SF47">
    <property type="entry name" value="RNA POLYMERASE SIGMA FACTOR SIGD, CHLOROPLASTIC"/>
    <property type="match status" value="1"/>
</dbReference>
<sequence>MGFVGSVASGRTRLTAPAATASQVNVPRQALFKLDMEVATTEKRKRASPRKGKAAVARKETVVEKVPNKVEAPKKTRAGAGMDSSLMAYLKEIGSVHMLENEEVVECSRSVQKLLMWESKRSDCTKQLGRDPTYVEWANALGMPHTRFVPELIRLRNAKERLISGNLRLVVSIAKKYVSGTTLSMLDLIQEGSLGLIRGAERFDASKGFRFATYVSWWIRQAIYRAANESARPIRLPSHLSTTTRKVGRVKKALFLKLSREPTMEEIAGEMEMPVEKLLFVLEKNKETETVSLDKPIQGMSGENVFLSDFIVDERITPDECVTQTLLRDDLENVLSMLTDTEKQVMRMRYGFDDGAMKNHTQIANLYSVSPVKIRQIETRAMRKLRHPSMNRSLKEYVQPN</sequence>
<dbReference type="PRINTS" id="PR00046">
    <property type="entry name" value="SIGMA70FCT"/>
</dbReference>
<organism evidence="8">
    <name type="scientific">Rhodosorus marinus</name>
    <dbReference type="NCBI Taxonomy" id="101924"/>
    <lineage>
        <taxon>Eukaryota</taxon>
        <taxon>Rhodophyta</taxon>
        <taxon>Stylonematophyceae</taxon>
        <taxon>Stylonematales</taxon>
        <taxon>Stylonemataceae</taxon>
        <taxon>Rhodosorus</taxon>
    </lineage>
</organism>
<name>A0A7S2ZM22_9RHOD</name>
<evidence type="ECO:0000256" key="4">
    <source>
        <dbReference type="ARBA" id="ARBA00023125"/>
    </source>
</evidence>
<dbReference type="InterPro" id="IPR013324">
    <property type="entry name" value="RNA_pol_sigma_r3/r4-like"/>
</dbReference>
<keyword evidence="4" id="KW-0238">DNA-binding</keyword>
<dbReference type="Pfam" id="PF04545">
    <property type="entry name" value="Sigma70_r4"/>
    <property type="match status" value="1"/>
</dbReference>
<feature type="domain" description="RNA polymerase sigma-70" evidence="7">
    <location>
        <begin position="359"/>
        <end position="385"/>
    </location>
</feature>
<feature type="domain" description="RNA polymerase sigma-70" evidence="6">
    <location>
        <begin position="187"/>
        <end position="200"/>
    </location>
</feature>
<dbReference type="PROSITE" id="PS00715">
    <property type="entry name" value="SIGMA70_1"/>
    <property type="match status" value="1"/>
</dbReference>
<dbReference type="PANTHER" id="PTHR30603">
    <property type="entry name" value="RNA POLYMERASE SIGMA FACTOR RPO"/>
    <property type="match status" value="1"/>
</dbReference>
<accession>A0A7S2ZM22</accession>
<dbReference type="GO" id="GO:0016987">
    <property type="term" value="F:sigma factor activity"/>
    <property type="evidence" value="ECO:0007669"/>
    <property type="project" value="UniProtKB-KW"/>
</dbReference>
<dbReference type="Gene3D" id="1.10.10.10">
    <property type="entry name" value="Winged helix-like DNA-binding domain superfamily/Winged helix DNA-binding domain"/>
    <property type="match status" value="2"/>
</dbReference>
<proteinExistence type="inferred from homology"/>
<dbReference type="InterPro" id="IPR036388">
    <property type="entry name" value="WH-like_DNA-bd_sf"/>
</dbReference>
<protein>
    <recommendedName>
        <fullName evidence="6 7">RNA polymerase sigma-70 domain-containing protein</fullName>
    </recommendedName>
</protein>
<dbReference type="InterPro" id="IPR050239">
    <property type="entry name" value="Sigma-70_RNA_pol_init_factors"/>
</dbReference>
<dbReference type="InterPro" id="IPR007624">
    <property type="entry name" value="RNA_pol_sigma70_r3"/>
</dbReference>
<evidence type="ECO:0000256" key="5">
    <source>
        <dbReference type="ARBA" id="ARBA00023163"/>
    </source>
</evidence>
<evidence type="ECO:0000256" key="2">
    <source>
        <dbReference type="ARBA" id="ARBA00023015"/>
    </source>
</evidence>
<dbReference type="NCBIfam" id="TIGR02937">
    <property type="entry name" value="sigma70-ECF"/>
    <property type="match status" value="1"/>
</dbReference>
<dbReference type="Pfam" id="PF04539">
    <property type="entry name" value="Sigma70_r3"/>
    <property type="match status" value="1"/>
</dbReference>
<dbReference type="Pfam" id="PF04542">
    <property type="entry name" value="Sigma70_r2"/>
    <property type="match status" value="1"/>
</dbReference>
<evidence type="ECO:0000256" key="3">
    <source>
        <dbReference type="ARBA" id="ARBA00023082"/>
    </source>
</evidence>
<evidence type="ECO:0000259" key="7">
    <source>
        <dbReference type="PROSITE" id="PS00716"/>
    </source>
</evidence>
<evidence type="ECO:0000256" key="1">
    <source>
        <dbReference type="ARBA" id="ARBA00007788"/>
    </source>
</evidence>
<dbReference type="InterPro" id="IPR014284">
    <property type="entry name" value="RNA_pol_sigma-70_dom"/>
</dbReference>
<dbReference type="EMBL" id="HBHW01014541">
    <property type="protein sequence ID" value="CAE0043322.1"/>
    <property type="molecule type" value="Transcribed_RNA"/>
</dbReference>
<evidence type="ECO:0000259" key="6">
    <source>
        <dbReference type="PROSITE" id="PS00715"/>
    </source>
</evidence>
<dbReference type="GO" id="GO:0006352">
    <property type="term" value="P:DNA-templated transcription initiation"/>
    <property type="evidence" value="ECO:0007669"/>
    <property type="project" value="InterPro"/>
</dbReference>
<keyword evidence="3" id="KW-0731">Sigma factor</keyword>
<keyword evidence="2" id="KW-0805">Transcription regulation</keyword>
<dbReference type="AlphaFoldDB" id="A0A7S2ZM22"/>
<dbReference type="GO" id="GO:0003677">
    <property type="term" value="F:DNA binding"/>
    <property type="evidence" value="ECO:0007669"/>
    <property type="project" value="UniProtKB-KW"/>
</dbReference>
<dbReference type="InterPro" id="IPR013325">
    <property type="entry name" value="RNA_pol_sigma_r2"/>
</dbReference>
<dbReference type="PROSITE" id="PS00716">
    <property type="entry name" value="SIGMA70_2"/>
    <property type="match status" value="1"/>
</dbReference>
<evidence type="ECO:0000313" key="8">
    <source>
        <dbReference type="EMBL" id="CAE0043322.1"/>
    </source>
</evidence>
<comment type="similarity">
    <text evidence="1">Belongs to the sigma-70 factor family.</text>
</comment>
<dbReference type="SUPFAM" id="SSF88659">
    <property type="entry name" value="Sigma3 and sigma4 domains of RNA polymerase sigma factors"/>
    <property type="match status" value="2"/>
</dbReference>
<dbReference type="SUPFAM" id="SSF88946">
    <property type="entry name" value="Sigma2 domain of RNA polymerase sigma factors"/>
    <property type="match status" value="1"/>
</dbReference>
<dbReference type="Gene3D" id="1.10.601.10">
    <property type="entry name" value="RNA Polymerase Primary Sigma Factor"/>
    <property type="match status" value="1"/>
</dbReference>
<dbReference type="InterPro" id="IPR007630">
    <property type="entry name" value="RNA_pol_sigma70_r4"/>
</dbReference>